<keyword evidence="2" id="KW-0813">Transport</keyword>
<dbReference type="Pfam" id="PF17820">
    <property type="entry name" value="PDZ_6"/>
    <property type="match status" value="1"/>
</dbReference>
<dbReference type="GO" id="GO:0008289">
    <property type="term" value="F:lipid binding"/>
    <property type="evidence" value="ECO:0007669"/>
    <property type="project" value="UniProtKB-KW"/>
</dbReference>
<dbReference type="GO" id="GO:0016020">
    <property type="term" value="C:membrane"/>
    <property type="evidence" value="ECO:0007669"/>
    <property type="project" value="UniProtKB-SubCell"/>
</dbReference>
<dbReference type="GO" id="GO:1990456">
    <property type="term" value="P:mitochondrion-endoplasmic reticulum membrane tethering"/>
    <property type="evidence" value="ECO:0000318"/>
    <property type="project" value="GO_Central"/>
</dbReference>
<evidence type="ECO:0000256" key="9">
    <source>
        <dbReference type="SAM" id="Phobius"/>
    </source>
</evidence>
<dbReference type="PROSITE" id="PS50106">
    <property type="entry name" value="PDZ"/>
    <property type="match status" value="1"/>
</dbReference>
<dbReference type="HOGENOM" id="CLU_281349_0_0_1"/>
<keyword evidence="5" id="KW-0445">Lipid transport</keyword>
<dbReference type="Gene3D" id="2.30.42.10">
    <property type="match status" value="1"/>
</dbReference>
<dbReference type="PROSITE" id="PS51847">
    <property type="entry name" value="SMP"/>
    <property type="match status" value="1"/>
</dbReference>
<evidence type="ECO:0000256" key="7">
    <source>
        <dbReference type="ARBA" id="ARBA00023136"/>
    </source>
</evidence>
<feature type="domain" description="SMP-LTD" evidence="12">
    <location>
        <begin position="265"/>
        <end position="457"/>
    </location>
</feature>
<feature type="region of interest" description="Disordered" evidence="8">
    <location>
        <begin position="89"/>
        <end position="115"/>
    </location>
</feature>
<dbReference type="InterPro" id="IPR058801">
    <property type="entry name" value="PDZD8_N"/>
</dbReference>
<accession>E9G2Z4</accession>
<dbReference type="GO" id="GO:0044233">
    <property type="term" value="C:mitochondria-associated endoplasmic reticulum membrane contact site"/>
    <property type="evidence" value="ECO:0000318"/>
    <property type="project" value="GO_Central"/>
</dbReference>
<evidence type="ECO:0000259" key="10">
    <source>
        <dbReference type="PROSITE" id="PS50081"/>
    </source>
</evidence>
<sequence length="1114" mass="124031">MSARLITDLDLRPELATKKTNYSRCGCAGIALSPAAISHLVNSKQQTSSRLIGETTDVGYGSLLFILFLSRLDLAAGWSAYSNRTAAGMTSHSDHDGHHATPAHPHSKMSRNPSPESRREEIFCWLSCTCQEHAEGDADESSTRPPWLDIIDTHHRLGSAKEEILSYFLRQGGGFGPVSIMFLWLILTGLICFLLGIVLTLAVGQRNLLCWIMPADDKLLPQVNPESTTPLVTSDQPISVELPEGLAGKLTAEKIPAAETDKTQRDETLLAVNLLLQFFFREAQNNGLVRRFLIHRINKEMQEGVAKGGATVNKIIKGLKIYDIEMGTKAPSIGGFEVNSLVLDEDQKLIESVDLIIHLEYSGGFAMGIDVALPYGKTAFLAAKLCLLKGDLRLKFSRLPYSHWTIAFSPPPILDMPISSRIQGQSYDAVTDLLASLITSWIQKQHCLPNSKMLTHPLFPDPDRYLLKPTPAPTSTPTRRGRLQVTVSDVSRLDPSLIQAEGLFCILALDSCPWIDFAPSEAVGHVLLDVRMIRKRDRPLGFVFHGLPTNATSDYSAIDEIIVDLVGNHPAGVVVVSTEPGSAADEAGFRAGDVILEVDGLPVNSVRQVLRAITTAVAKYVIIQIDRFIPAVKSKVEADDAKNVIKTGMMNNEFECALATNLVVSILIEGAEQRTLYPLPDDVIAIHRETIGRMVGLEMKRTETHPMSKIVHLGDTMDFHVSPGQRFLNLSIWLTGVRGEEFATTDNSAASVTIQPPKFSLSRLFKMKKDLPAPPSQDSEIEEPLKEVRLGYVNVSLAEIAADCHLNTQGHHVSTYQIYPADPKASIGQKHSLKDQDGFDPRLCYGDIVLSFVYQPDEEIKESQETVPSEETSPERSESSERHRSQVDVVIYELKRPHDWTLRRFGQLQNCDICQSKIWLGEGLYCPRCGLIIHKKCFKRIITENRKWCSVNQSIAKIDDYYISNVPIPVEGVKSDLEGNPFQVDEEKEETNELESVLERLQARDHNESLVRMAKDSGRKLWNHLDVEKRRNKISSMLSKIEDAVKAETIRRYELAAEWERANSNTCADSGIGDSKWIEVELAASEKKRQALVLLELYFSVGWHDVEDALEQND</sequence>
<dbReference type="SUPFAM" id="SSF50156">
    <property type="entry name" value="PDZ domain-like"/>
    <property type="match status" value="1"/>
</dbReference>
<protein>
    <recommendedName>
        <fullName evidence="15">PDZ domain-containing protein</fullName>
    </recommendedName>
</protein>
<dbReference type="InterPro" id="IPR002219">
    <property type="entry name" value="PKC_DAG/PE"/>
</dbReference>
<keyword evidence="9" id="KW-1133">Transmembrane helix</keyword>
<dbReference type="Pfam" id="PF26547">
    <property type="entry name" value="PDZD8_N"/>
    <property type="match status" value="1"/>
</dbReference>
<evidence type="ECO:0000313" key="14">
    <source>
        <dbReference type="Proteomes" id="UP000000305"/>
    </source>
</evidence>
<dbReference type="eggNOG" id="KOG3532">
    <property type="taxonomic scope" value="Eukaryota"/>
</dbReference>
<keyword evidence="14" id="KW-1185">Reference proteome</keyword>
<evidence type="ECO:0000256" key="2">
    <source>
        <dbReference type="ARBA" id="ARBA00022448"/>
    </source>
</evidence>
<feature type="region of interest" description="Disordered" evidence="8">
    <location>
        <begin position="859"/>
        <end position="884"/>
    </location>
</feature>
<dbReference type="InParanoid" id="E9G2Z4"/>
<keyword evidence="9" id="KW-0812">Transmembrane</keyword>
<dbReference type="SUPFAM" id="SSF57889">
    <property type="entry name" value="Cysteine-rich domain"/>
    <property type="match status" value="1"/>
</dbReference>
<dbReference type="PROSITE" id="PS50081">
    <property type="entry name" value="ZF_DAG_PE_2"/>
    <property type="match status" value="1"/>
</dbReference>
<dbReference type="KEGG" id="dpx:DAPPUDRAFT_236735"/>
<reference evidence="13 14" key="1">
    <citation type="journal article" date="2011" name="Science">
        <title>The ecoresponsive genome of Daphnia pulex.</title>
        <authorList>
            <person name="Colbourne J.K."/>
            <person name="Pfrender M.E."/>
            <person name="Gilbert D."/>
            <person name="Thomas W.K."/>
            <person name="Tucker A."/>
            <person name="Oakley T.H."/>
            <person name="Tokishita S."/>
            <person name="Aerts A."/>
            <person name="Arnold G.J."/>
            <person name="Basu M.K."/>
            <person name="Bauer D.J."/>
            <person name="Caceres C.E."/>
            <person name="Carmel L."/>
            <person name="Casola C."/>
            <person name="Choi J.H."/>
            <person name="Detter J.C."/>
            <person name="Dong Q."/>
            <person name="Dusheyko S."/>
            <person name="Eads B.D."/>
            <person name="Frohlich T."/>
            <person name="Geiler-Samerotte K.A."/>
            <person name="Gerlach D."/>
            <person name="Hatcher P."/>
            <person name="Jogdeo S."/>
            <person name="Krijgsveld J."/>
            <person name="Kriventseva E.V."/>
            <person name="Kultz D."/>
            <person name="Laforsch C."/>
            <person name="Lindquist E."/>
            <person name="Lopez J."/>
            <person name="Manak J.R."/>
            <person name="Muller J."/>
            <person name="Pangilinan J."/>
            <person name="Patwardhan R.P."/>
            <person name="Pitluck S."/>
            <person name="Pritham E.J."/>
            <person name="Rechtsteiner A."/>
            <person name="Rho M."/>
            <person name="Rogozin I.B."/>
            <person name="Sakarya O."/>
            <person name="Salamov A."/>
            <person name="Schaack S."/>
            <person name="Shapiro H."/>
            <person name="Shiga Y."/>
            <person name="Skalitzky C."/>
            <person name="Smith Z."/>
            <person name="Souvorov A."/>
            <person name="Sung W."/>
            <person name="Tang Z."/>
            <person name="Tsuchiya D."/>
            <person name="Tu H."/>
            <person name="Vos H."/>
            <person name="Wang M."/>
            <person name="Wolf Y.I."/>
            <person name="Yamagata H."/>
            <person name="Yamada T."/>
            <person name="Ye Y."/>
            <person name="Shaw J.R."/>
            <person name="Andrews J."/>
            <person name="Crease T.J."/>
            <person name="Tang H."/>
            <person name="Lucas S.M."/>
            <person name="Robertson H.M."/>
            <person name="Bork P."/>
            <person name="Koonin E.V."/>
            <person name="Zdobnov E.M."/>
            <person name="Grigoriev I.V."/>
            <person name="Lynch M."/>
            <person name="Boore J.L."/>
        </authorList>
    </citation>
    <scope>NUCLEOTIDE SEQUENCE [LARGE SCALE GENOMIC DNA]</scope>
</reference>
<comment type="subcellular location">
    <subcellularLocation>
        <location evidence="1">Membrane</location>
    </subcellularLocation>
</comment>
<dbReference type="PhylomeDB" id="E9G2Z4"/>
<dbReference type="EMBL" id="GL732530">
    <property type="protein sequence ID" value="EFX86420.1"/>
    <property type="molecule type" value="Genomic_DNA"/>
</dbReference>
<dbReference type="OMA" id="TEPIIGH"/>
<dbReference type="Proteomes" id="UP000000305">
    <property type="component" value="Unassembled WGS sequence"/>
</dbReference>
<keyword evidence="3" id="KW-0479">Metal-binding</keyword>
<dbReference type="STRING" id="6669.E9G2Z4"/>
<dbReference type="OrthoDB" id="10004596at2759"/>
<feature type="compositionally biased region" description="Basic and acidic residues" evidence="8">
    <location>
        <begin position="873"/>
        <end position="884"/>
    </location>
</feature>
<dbReference type="FunCoup" id="E9G2Z4">
    <property type="interactions" value="123"/>
</dbReference>
<dbReference type="InterPro" id="IPR031468">
    <property type="entry name" value="SMP_LBD"/>
</dbReference>
<dbReference type="SMART" id="SM00228">
    <property type="entry name" value="PDZ"/>
    <property type="match status" value="1"/>
</dbReference>
<dbReference type="GO" id="GO:0005739">
    <property type="term" value="C:mitochondrion"/>
    <property type="evidence" value="ECO:0007669"/>
    <property type="project" value="GOC"/>
</dbReference>
<evidence type="ECO:0000259" key="11">
    <source>
        <dbReference type="PROSITE" id="PS50106"/>
    </source>
</evidence>
<evidence type="ECO:0000256" key="3">
    <source>
        <dbReference type="ARBA" id="ARBA00022723"/>
    </source>
</evidence>
<keyword evidence="4" id="KW-0862">Zinc</keyword>
<name>E9G2Z4_DAPPU</name>
<dbReference type="InterPro" id="IPR041489">
    <property type="entry name" value="PDZ_6"/>
</dbReference>
<gene>
    <name evidence="13" type="ORF">DAPPUDRAFT_236735</name>
</gene>
<dbReference type="InterPro" id="IPR046349">
    <property type="entry name" value="C1-like_sf"/>
</dbReference>
<feature type="domain" description="Phorbol-ester/DAG-type" evidence="10">
    <location>
        <begin position="897"/>
        <end position="949"/>
    </location>
</feature>
<dbReference type="Gene3D" id="3.30.60.20">
    <property type="match status" value="1"/>
</dbReference>
<evidence type="ECO:0000256" key="5">
    <source>
        <dbReference type="ARBA" id="ARBA00023055"/>
    </source>
</evidence>
<feature type="domain" description="PDZ" evidence="11">
    <location>
        <begin position="529"/>
        <end position="611"/>
    </location>
</feature>
<dbReference type="InterPro" id="IPR039275">
    <property type="entry name" value="PDZD8"/>
</dbReference>
<feature type="transmembrane region" description="Helical" evidence="9">
    <location>
        <begin position="180"/>
        <end position="203"/>
    </location>
</feature>
<dbReference type="Pfam" id="PF00130">
    <property type="entry name" value="C1_1"/>
    <property type="match status" value="1"/>
</dbReference>
<keyword evidence="6" id="KW-0446">Lipid-binding</keyword>
<evidence type="ECO:0000259" key="12">
    <source>
        <dbReference type="PROSITE" id="PS51847"/>
    </source>
</evidence>
<evidence type="ECO:0000256" key="8">
    <source>
        <dbReference type="SAM" id="MobiDB-lite"/>
    </source>
</evidence>
<dbReference type="PANTHER" id="PTHR21519">
    <property type="entry name" value="PDZ DOMAIN-CONTAINING PROTEIN 8"/>
    <property type="match status" value="1"/>
</dbReference>
<dbReference type="GO" id="GO:0046872">
    <property type="term" value="F:metal ion binding"/>
    <property type="evidence" value="ECO:0007669"/>
    <property type="project" value="UniProtKB-KW"/>
</dbReference>
<dbReference type="InterPro" id="IPR001478">
    <property type="entry name" value="PDZ"/>
</dbReference>
<dbReference type="CDD" id="cd00136">
    <property type="entry name" value="PDZ_canonical"/>
    <property type="match status" value="1"/>
</dbReference>
<dbReference type="CDD" id="cd21674">
    <property type="entry name" value="SMP_PDZD8"/>
    <property type="match status" value="1"/>
</dbReference>
<evidence type="ECO:0000256" key="6">
    <source>
        <dbReference type="ARBA" id="ARBA00023121"/>
    </source>
</evidence>
<proteinExistence type="predicted"/>
<dbReference type="GO" id="GO:0006869">
    <property type="term" value="P:lipid transport"/>
    <property type="evidence" value="ECO:0007669"/>
    <property type="project" value="UniProtKB-KW"/>
</dbReference>
<dbReference type="AlphaFoldDB" id="E9G2Z4"/>
<dbReference type="GO" id="GO:0051560">
    <property type="term" value="P:mitochondrial calcium ion homeostasis"/>
    <property type="evidence" value="ECO:0000318"/>
    <property type="project" value="GO_Central"/>
</dbReference>
<keyword evidence="7 9" id="KW-0472">Membrane</keyword>
<dbReference type="CDD" id="cd20825">
    <property type="entry name" value="C1_PDZD8"/>
    <property type="match status" value="1"/>
</dbReference>
<evidence type="ECO:0008006" key="15">
    <source>
        <dbReference type="Google" id="ProtNLM"/>
    </source>
</evidence>
<organism evidence="13 14">
    <name type="scientific">Daphnia pulex</name>
    <name type="common">Water flea</name>
    <dbReference type="NCBI Taxonomy" id="6669"/>
    <lineage>
        <taxon>Eukaryota</taxon>
        <taxon>Metazoa</taxon>
        <taxon>Ecdysozoa</taxon>
        <taxon>Arthropoda</taxon>
        <taxon>Crustacea</taxon>
        <taxon>Branchiopoda</taxon>
        <taxon>Diplostraca</taxon>
        <taxon>Cladocera</taxon>
        <taxon>Anomopoda</taxon>
        <taxon>Daphniidae</taxon>
        <taxon>Daphnia</taxon>
    </lineage>
</organism>
<dbReference type="SMART" id="SM00109">
    <property type="entry name" value="C1"/>
    <property type="match status" value="1"/>
</dbReference>
<dbReference type="InterPro" id="IPR036034">
    <property type="entry name" value="PDZ_sf"/>
</dbReference>
<dbReference type="PANTHER" id="PTHR21519:SF1">
    <property type="entry name" value="PDZ DOMAIN-CONTAINING PROTEIN 8"/>
    <property type="match status" value="1"/>
</dbReference>
<evidence type="ECO:0000313" key="13">
    <source>
        <dbReference type="EMBL" id="EFX86420.1"/>
    </source>
</evidence>
<evidence type="ECO:0000256" key="4">
    <source>
        <dbReference type="ARBA" id="ARBA00022833"/>
    </source>
</evidence>
<evidence type="ECO:0000256" key="1">
    <source>
        <dbReference type="ARBA" id="ARBA00004370"/>
    </source>
</evidence>